<reference evidence="1" key="1">
    <citation type="journal article" date="2021" name="Proc. Natl. Acad. Sci. U.S.A.">
        <title>A Catalog of Tens of Thousands of Viruses from Human Metagenomes Reveals Hidden Associations with Chronic Diseases.</title>
        <authorList>
            <person name="Tisza M.J."/>
            <person name="Buck C.B."/>
        </authorList>
    </citation>
    <scope>NUCLEOTIDE SEQUENCE</scope>
    <source>
        <strain evidence="1">Ctkhg5</strain>
    </source>
</reference>
<name>A0A8S5UDG7_9CAUD</name>
<sequence>MNPITFEQVVALLSFLAMLVSMFNGARTLAKSNQEGAERLVRIEEGIKSLRKDLEENQKAFAAYMARTDESISNVRSTINDHTARLAVVEDAVKSNSGRLGRLEAAHDHEHAGH</sequence>
<protein>
    <submittedName>
        <fullName evidence="1">Protein AB21 bisporus, tetrahelical bundle, toxin-like.5A</fullName>
    </submittedName>
</protein>
<organism evidence="1">
    <name type="scientific">Siphoviridae sp. ctkhg5</name>
    <dbReference type="NCBI Taxonomy" id="2825643"/>
    <lineage>
        <taxon>Viruses</taxon>
        <taxon>Duplodnaviria</taxon>
        <taxon>Heunggongvirae</taxon>
        <taxon>Uroviricota</taxon>
        <taxon>Caudoviricetes</taxon>
    </lineage>
</organism>
<accession>A0A8S5UDG7</accession>
<evidence type="ECO:0000313" key="1">
    <source>
        <dbReference type="EMBL" id="DAF92467.1"/>
    </source>
</evidence>
<proteinExistence type="predicted"/>
<dbReference type="EMBL" id="BK016067">
    <property type="protein sequence ID" value="DAF92467.1"/>
    <property type="molecule type" value="Genomic_DNA"/>
</dbReference>